<dbReference type="Pfam" id="PF00873">
    <property type="entry name" value="ACR_tran"/>
    <property type="match status" value="1"/>
</dbReference>
<dbReference type="InterPro" id="IPR027463">
    <property type="entry name" value="AcrB_DN_DC_subdom"/>
</dbReference>
<protein>
    <submittedName>
        <fullName evidence="2">Efflux RND transporter permease subunit</fullName>
    </submittedName>
</protein>
<feature type="transmembrane region" description="Helical" evidence="1">
    <location>
        <begin position="361"/>
        <end position="382"/>
    </location>
</feature>
<name>A0ABW8PY76_9GAMM</name>
<sequence length="1022" mass="113009">MNWARLSIEKPLATWLLVLVCFLGGIWALMTLGRLEDPNFAIKKALVVTLYPGATAQEVEEEVTEHIESAIQQLPQLRHITSRSMPGRSEITVVIEDRYTTDALPQVWDELRRRVSDAQSALPRSVYPSRVVDDFGDVFGIFYAVTAEGFSDYERRELARFLRRELLTVPGVARVDTAGEPEEVFYLDVSHQRLTRLGLPVEMLLAALPRENSVEQAGAQRVGDQHLRLVVPPGLDSITTLEELRVGPPGGTQQLRLRDLAQVQRLPSEHPQQLIRFNGEPAFSLAIAGLANANIVDVGQAIEAHLASLGDRLPLGVELNPVYQQHQIVDQSIKDFLLNLAASVSIVILVLCLFMGWRVGLVVGSTLLLTVLGTLLFMRLLSIEMERVSLGALIIAMGMLVDNAIVVAEGMLMNIQKKMRPLEAAEEAVSRTKMPLLGATAIGVLAFAGIGLSSDITGEFLFSLFQVIAISLALSWLLAVTVTPLLGFYLLGRQAGATSETVADPYAGRSYQLYRGLLVKLIARRRTTLVLLFALTLSSFYGFTWVRQAFFPDANTPLFYVHYQLPQGSDIRATSRDVAWMEEQILQDEQVVSVSSFIGQGASRFMLTYNPEQPDPAYAELIVRVAQLEAINPLISRLQSRFETQSDLQGQVRFERLVFGPGADASIEVRFSGPDMQKLRELGESLTSQLLNEPALRDVRHNWMEQELVLHPVMLEDRARFAGISRSDLAQALRFATEGLSVGQYREGVERLPIIARLTQEERLDLSRLAERQIWSPVEKAYVPMDQIVERFDLVAEESRIHRRNRLRTLTVQAEPALDVSTHQAYLRVRALVEQMDLPTGYQVEWGGEQESSSDAKKALGVQLPVSFLAMFVITLLLFGRVKQALVVWLVVPMATVGVVLGLLLSGQPFGFLSLLGFLSLSGMLLKNAIVLVDEIDQQRQGGAGGREDLLQASVSRLRPVFLAAGTTLLGMLPLLFDAFFASMAVTIMAGLAFATLLTLVAVPLLYLSFIPEAGQVEGANE</sequence>
<feature type="transmembrane region" description="Helical" evidence="1">
    <location>
        <begin position="988"/>
        <end position="1008"/>
    </location>
</feature>
<dbReference type="RefSeq" id="WP_405339782.1">
    <property type="nucleotide sequence ID" value="NZ_JBANFI010000005.1"/>
</dbReference>
<evidence type="ECO:0000256" key="1">
    <source>
        <dbReference type="SAM" id="Phobius"/>
    </source>
</evidence>
<dbReference type="InterPro" id="IPR001036">
    <property type="entry name" value="Acrflvin-R"/>
</dbReference>
<feature type="transmembrane region" description="Helical" evidence="1">
    <location>
        <begin position="336"/>
        <end position="354"/>
    </location>
</feature>
<accession>A0ABW8PY76</accession>
<feature type="transmembrane region" description="Helical" evidence="1">
    <location>
        <begin position="388"/>
        <end position="413"/>
    </location>
</feature>
<keyword evidence="1" id="KW-0812">Transmembrane</keyword>
<dbReference type="Gene3D" id="3.30.2090.10">
    <property type="entry name" value="Multidrug efflux transporter AcrB TolC docking domain, DN and DC subdomains"/>
    <property type="match status" value="2"/>
</dbReference>
<dbReference type="Gene3D" id="3.30.70.1440">
    <property type="entry name" value="Multidrug efflux transporter AcrB pore domain"/>
    <property type="match status" value="1"/>
</dbReference>
<dbReference type="EMBL" id="JBANFI010000005">
    <property type="protein sequence ID" value="MFK7161260.1"/>
    <property type="molecule type" value="Genomic_DNA"/>
</dbReference>
<organism evidence="2 3">
    <name type="scientific">Marinospirillum alkalitolerans</name>
    <dbReference type="NCBI Taxonomy" id="3123374"/>
    <lineage>
        <taxon>Bacteria</taxon>
        <taxon>Pseudomonadati</taxon>
        <taxon>Pseudomonadota</taxon>
        <taxon>Gammaproteobacteria</taxon>
        <taxon>Oceanospirillales</taxon>
        <taxon>Oceanospirillaceae</taxon>
        <taxon>Marinospirillum</taxon>
    </lineage>
</organism>
<evidence type="ECO:0000313" key="3">
    <source>
        <dbReference type="Proteomes" id="UP001621714"/>
    </source>
</evidence>
<keyword evidence="1" id="KW-1133">Transmembrane helix</keyword>
<dbReference type="PRINTS" id="PR00702">
    <property type="entry name" value="ACRIFLAVINRP"/>
</dbReference>
<dbReference type="SUPFAM" id="SSF82714">
    <property type="entry name" value="Multidrug efflux transporter AcrB TolC docking domain, DN and DC subdomains"/>
    <property type="match status" value="2"/>
</dbReference>
<feature type="transmembrane region" description="Helical" evidence="1">
    <location>
        <begin position="464"/>
        <end position="491"/>
    </location>
</feature>
<reference evidence="2 3" key="1">
    <citation type="submission" date="2024-02" db="EMBL/GenBank/DDBJ databases">
        <title>Marinospirillum sp. MEB 164 isolated from Lonar lake sediment.</title>
        <authorList>
            <person name="Joshi A."/>
            <person name="Thite S."/>
        </authorList>
    </citation>
    <scope>NUCLEOTIDE SEQUENCE [LARGE SCALE GENOMIC DNA]</scope>
    <source>
        <strain evidence="2 3">MEB164</strain>
    </source>
</reference>
<evidence type="ECO:0000313" key="2">
    <source>
        <dbReference type="EMBL" id="MFK7161260.1"/>
    </source>
</evidence>
<feature type="transmembrane region" description="Helical" evidence="1">
    <location>
        <begin position="528"/>
        <end position="546"/>
    </location>
</feature>
<dbReference type="SUPFAM" id="SSF82866">
    <property type="entry name" value="Multidrug efflux transporter AcrB transmembrane domain"/>
    <property type="match status" value="2"/>
</dbReference>
<gene>
    <name evidence="2" type="ORF">V6U78_09455</name>
</gene>
<keyword evidence="3" id="KW-1185">Reference proteome</keyword>
<feature type="transmembrane region" description="Helical" evidence="1">
    <location>
        <begin position="860"/>
        <end position="879"/>
    </location>
</feature>
<comment type="caution">
    <text evidence="2">The sequence shown here is derived from an EMBL/GenBank/DDBJ whole genome shotgun (WGS) entry which is preliminary data.</text>
</comment>
<dbReference type="Proteomes" id="UP001621714">
    <property type="component" value="Unassembled WGS sequence"/>
</dbReference>
<feature type="transmembrane region" description="Helical" evidence="1">
    <location>
        <begin position="434"/>
        <end position="452"/>
    </location>
</feature>
<feature type="transmembrane region" description="Helical" evidence="1">
    <location>
        <begin position="961"/>
        <end position="982"/>
    </location>
</feature>
<dbReference type="PANTHER" id="PTHR32063:SF18">
    <property type="entry name" value="CATION EFFLUX SYSTEM PROTEIN"/>
    <property type="match status" value="1"/>
</dbReference>
<feature type="transmembrane region" description="Helical" evidence="1">
    <location>
        <begin position="886"/>
        <end position="905"/>
    </location>
</feature>
<dbReference type="Gene3D" id="1.20.1640.10">
    <property type="entry name" value="Multidrug efflux transporter AcrB transmembrane domain"/>
    <property type="match status" value="2"/>
</dbReference>
<feature type="transmembrane region" description="Helical" evidence="1">
    <location>
        <begin position="911"/>
        <end position="933"/>
    </location>
</feature>
<dbReference type="SUPFAM" id="SSF82693">
    <property type="entry name" value="Multidrug efflux transporter AcrB pore domain, PN1, PN2, PC1 and PC2 subdomains"/>
    <property type="match status" value="2"/>
</dbReference>
<dbReference type="PANTHER" id="PTHR32063">
    <property type="match status" value="1"/>
</dbReference>
<dbReference type="Gene3D" id="3.30.70.1320">
    <property type="entry name" value="Multidrug efflux transporter AcrB pore domain like"/>
    <property type="match status" value="1"/>
</dbReference>
<keyword evidence="1" id="KW-0472">Membrane</keyword>
<dbReference type="Gene3D" id="3.30.70.1430">
    <property type="entry name" value="Multidrug efflux transporter AcrB pore domain"/>
    <property type="match status" value="2"/>
</dbReference>
<proteinExistence type="predicted"/>